<keyword evidence="6 7" id="KW-0472">Membrane</keyword>
<keyword evidence="4 7" id="KW-0812">Transmembrane</keyword>
<evidence type="ECO:0000256" key="2">
    <source>
        <dbReference type="ARBA" id="ARBA00022448"/>
    </source>
</evidence>
<keyword evidence="5 7" id="KW-1133">Transmembrane helix</keyword>
<proteinExistence type="predicted"/>
<dbReference type="AlphaFoldDB" id="A0A6L5X3W1"/>
<dbReference type="RefSeq" id="WP_154525578.1">
    <property type="nucleotide sequence ID" value="NZ_JAXFDQ010000008.1"/>
</dbReference>
<feature type="transmembrane region" description="Helical" evidence="7">
    <location>
        <begin position="315"/>
        <end position="335"/>
    </location>
</feature>
<feature type="transmembrane region" description="Helical" evidence="7">
    <location>
        <begin position="422"/>
        <end position="438"/>
    </location>
</feature>
<evidence type="ECO:0000256" key="1">
    <source>
        <dbReference type="ARBA" id="ARBA00004651"/>
    </source>
</evidence>
<feature type="transmembrane region" description="Helical" evidence="7">
    <location>
        <begin position="12"/>
        <end position="31"/>
    </location>
</feature>
<feature type="transmembrane region" description="Helical" evidence="7">
    <location>
        <begin position="95"/>
        <end position="114"/>
    </location>
</feature>
<feature type="transmembrane region" description="Helical" evidence="7">
    <location>
        <begin position="397"/>
        <end position="416"/>
    </location>
</feature>
<feature type="transmembrane region" description="Helical" evidence="7">
    <location>
        <begin position="163"/>
        <end position="186"/>
    </location>
</feature>
<reference evidence="8 9" key="1">
    <citation type="submission" date="2019-08" db="EMBL/GenBank/DDBJ databases">
        <title>In-depth cultivation of the pig gut microbiome towards novel bacterial diversity and tailored functional studies.</title>
        <authorList>
            <person name="Wylensek D."/>
            <person name="Hitch T.C.A."/>
            <person name="Clavel T."/>
        </authorList>
    </citation>
    <scope>NUCLEOTIDE SEQUENCE [LARGE SCALE GENOMIC DNA]</scope>
    <source>
        <strain evidence="8 9">Oil+RF-744-WCA-WT-11</strain>
    </source>
</reference>
<comment type="caution">
    <text evidence="8">The sequence shown here is derived from an EMBL/GenBank/DDBJ whole genome shotgun (WGS) entry which is preliminary data.</text>
</comment>
<accession>A0A6L5X3W1</accession>
<dbReference type="Pfam" id="PF01554">
    <property type="entry name" value="MatE"/>
    <property type="match status" value="2"/>
</dbReference>
<evidence type="ECO:0000256" key="5">
    <source>
        <dbReference type="ARBA" id="ARBA00022989"/>
    </source>
</evidence>
<dbReference type="NCBIfam" id="TIGR00797">
    <property type="entry name" value="matE"/>
    <property type="match status" value="1"/>
</dbReference>
<keyword evidence="3" id="KW-1003">Cell membrane</keyword>
<comment type="subcellular location">
    <subcellularLocation>
        <location evidence="1">Cell membrane</location>
        <topology evidence="1">Multi-pass membrane protein</topology>
    </subcellularLocation>
</comment>
<feature type="transmembrane region" description="Helical" evidence="7">
    <location>
        <begin position="355"/>
        <end position="376"/>
    </location>
</feature>
<protein>
    <submittedName>
        <fullName evidence="8">MATE family efflux transporter</fullName>
    </submittedName>
</protein>
<gene>
    <name evidence="8" type="ORF">FYJ35_08580</name>
</gene>
<evidence type="ECO:0000313" key="8">
    <source>
        <dbReference type="EMBL" id="MSS15089.1"/>
    </source>
</evidence>
<feature type="transmembrane region" description="Helical" evidence="7">
    <location>
        <begin position="134"/>
        <end position="151"/>
    </location>
</feature>
<evidence type="ECO:0000256" key="3">
    <source>
        <dbReference type="ARBA" id="ARBA00022475"/>
    </source>
</evidence>
<organism evidence="8 9">
    <name type="scientific">Porcincola intestinalis</name>
    <dbReference type="NCBI Taxonomy" id="2606632"/>
    <lineage>
        <taxon>Bacteria</taxon>
        <taxon>Bacillati</taxon>
        <taxon>Bacillota</taxon>
        <taxon>Clostridia</taxon>
        <taxon>Lachnospirales</taxon>
        <taxon>Lachnospiraceae</taxon>
        <taxon>Porcincola</taxon>
    </lineage>
</organism>
<dbReference type="GO" id="GO:0015297">
    <property type="term" value="F:antiporter activity"/>
    <property type="evidence" value="ECO:0007669"/>
    <property type="project" value="InterPro"/>
</dbReference>
<keyword evidence="9" id="KW-1185">Reference proteome</keyword>
<dbReference type="InterPro" id="IPR002528">
    <property type="entry name" value="MATE_fam"/>
</dbReference>
<evidence type="ECO:0000256" key="7">
    <source>
        <dbReference type="SAM" id="Phobius"/>
    </source>
</evidence>
<dbReference type="PANTHER" id="PTHR43549:SF3">
    <property type="entry name" value="MULTIDRUG RESISTANCE PROTEIN YPNP-RELATED"/>
    <property type="match status" value="1"/>
</dbReference>
<sequence>MQTNMTKGNPFSIIIRFMLPLMLGNIFQQLYNMADTIIVGRTVGQTALAAVGSTGTIMFLMQGFAIGLTTGFTVLTSQTFGAGDERRTRRSVANAVLLALITAATVTAIFVVFMKQILHLMNTPSDIFEDAYSYIYTIAWGLICCVFYNLGSSLLRAVGNSKIPLFTLLFSAVLNVFLDLLLILVFHMGTRGAAVATNISQAISAALCFLYISRKEKLLIPHREEWYIGRTDTAFQLHVGLPMALQFAITASGTMIQQSAINTFGSTAVASFTSASKFQNIMTQSMVSMGQTMATYSGQNYGAGRIDRIHQGVRTAALFSAALSVVEGLIVWFLTPYTLGLFFNSQTNIQELLPWATPYIGACVLCYIPLSLLFIFRNTMQGCGYGLLPMLGGAMELAARLVASLLAIHTGIYLFAAVSDPSAWVAAGVYTGLAYLYVMKDIQSKRAD</sequence>
<dbReference type="GO" id="GO:0042910">
    <property type="term" value="F:xenobiotic transmembrane transporter activity"/>
    <property type="evidence" value="ECO:0007669"/>
    <property type="project" value="InterPro"/>
</dbReference>
<feature type="transmembrane region" description="Helical" evidence="7">
    <location>
        <begin position="51"/>
        <end position="75"/>
    </location>
</feature>
<evidence type="ECO:0000256" key="6">
    <source>
        <dbReference type="ARBA" id="ARBA00023136"/>
    </source>
</evidence>
<dbReference type="InterPro" id="IPR048279">
    <property type="entry name" value="MdtK-like"/>
</dbReference>
<evidence type="ECO:0000313" key="9">
    <source>
        <dbReference type="Proteomes" id="UP000481852"/>
    </source>
</evidence>
<dbReference type="GO" id="GO:0005886">
    <property type="term" value="C:plasma membrane"/>
    <property type="evidence" value="ECO:0007669"/>
    <property type="project" value="UniProtKB-SubCell"/>
</dbReference>
<keyword evidence="2" id="KW-0813">Transport</keyword>
<evidence type="ECO:0000256" key="4">
    <source>
        <dbReference type="ARBA" id="ARBA00022692"/>
    </source>
</evidence>
<dbReference type="PANTHER" id="PTHR43549">
    <property type="entry name" value="MULTIDRUG RESISTANCE PROTEIN YPNP-RELATED"/>
    <property type="match status" value="1"/>
</dbReference>
<dbReference type="PIRSF" id="PIRSF006603">
    <property type="entry name" value="DinF"/>
    <property type="match status" value="1"/>
</dbReference>
<feature type="transmembrane region" description="Helical" evidence="7">
    <location>
        <begin position="192"/>
        <end position="213"/>
    </location>
</feature>
<dbReference type="InterPro" id="IPR052031">
    <property type="entry name" value="Membrane_Transporter-Flippase"/>
</dbReference>
<dbReference type="Proteomes" id="UP000481852">
    <property type="component" value="Unassembled WGS sequence"/>
</dbReference>
<name>A0A6L5X3W1_9FIRM</name>
<dbReference type="EMBL" id="VULZ01000008">
    <property type="protein sequence ID" value="MSS15089.1"/>
    <property type="molecule type" value="Genomic_DNA"/>
</dbReference>
<dbReference type="CDD" id="cd13138">
    <property type="entry name" value="MATE_yoeA_like"/>
    <property type="match status" value="1"/>
</dbReference>